<reference evidence="1 2" key="1">
    <citation type="submission" date="2016-04" db="EMBL/GenBank/DDBJ databases">
        <title>Genome analyses suggest a sexual origin of heterokaryosis in a supposedly ancient asexual fungus.</title>
        <authorList>
            <person name="Ropars J."/>
            <person name="Sedzielewska K."/>
            <person name="Noel J."/>
            <person name="Charron P."/>
            <person name="Farinelli L."/>
            <person name="Marton T."/>
            <person name="Kruger M."/>
            <person name="Pelin A."/>
            <person name="Brachmann A."/>
            <person name="Corradi N."/>
        </authorList>
    </citation>
    <scope>NUCLEOTIDE SEQUENCE [LARGE SCALE GENOMIC DNA]</scope>
    <source>
        <strain evidence="1 2">C2</strain>
    </source>
</reference>
<protein>
    <submittedName>
        <fullName evidence="1">Uncharacterized protein</fullName>
    </submittedName>
</protein>
<comment type="caution">
    <text evidence="1">The sequence shown here is derived from an EMBL/GenBank/DDBJ whole genome shotgun (WGS) entry which is preliminary data.</text>
</comment>
<evidence type="ECO:0000313" key="2">
    <source>
        <dbReference type="Proteomes" id="UP000233469"/>
    </source>
</evidence>
<dbReference type="AlphaFoldDB" id="A0A2N1MVW4"/>
<dbReference type="EMBL" id="LLXL01001202">
    <property type="protein sequence ID" value="PKK65758.1"/>
    <property type="molecule type" value="Genomic_DNA"/>
</dbReference>
<organism evidence="1 2">
    <name type="scientific">Rhizophagus irregularis</name>
    <dbReference type="NCBI Taxonomy" id="588596"/>
    <lineage>
        <taxon>Eukaryota</taxon>
        <taxon>Fungi</taxon>
        <taxon>Fungi incertae sedis</taxon>
        <taxon>Mucoromycota</taxon>
        <taxon>Glomeromycotina</taxon>
        <taxon>Glomeromycetes</taxon>
        <taxon>Glomerales</taxon>
        <taxon>Glomeraceae</taxon>
        <taxon>Rhizophagus</taxon>
    </lineage>
</organism>
<dbReference type="Proteomes" id="UP000233469">
    <property type="component" value="Unassembled WGS sequence"/>
</dbReference>
<sequence>MSTTTATAEDKVKGSVKEFQEILKSSFEKNVEEIQKKLEGKDIDELEDYINKKFDELDQAFKKKSISIQESCT</sequence>
<dbReference type="VEuPathDB" id="FungiDB:FUN_011118"/>
<proteinExistence type="predicted"/>
<gene>
    <name evidence="1" type="ORF">RhiirC2_785697</name>
</gene>
<evidence type="ECO:0000313" key="1">
    <source>
        <dbReference type="EMBL" id="PKK65758.1"/>
    </source>
</evidence>
<name>A0A2N1MVW4_9GLOM</name>
<accession>A0A2N1MVW4</accession>
<reference evidence="1 2" key="2">
    <citation type="submission" date="2017-10" db="EMBL/GenBank/DDBJ databases">
        <title>Extensive intraspecific genome diversity in a model arbuscular mycorrhizal fungus.</title>
        <authorList>
            <person name="Chen E.C.H."/>
            <person name="Morin E."/>
            <person name="Baudet D."/>
            <person name="Noel J."/>
            <person name="Ndikumana S."/>
            <person name="Charron P."/>
            <person name="St-Onge C."/>
            <person name="Giorgi J."/>
            <person name="Grigoriev I.V."/>
            <person name="Roux C."/>
            <person name="Martin F.M."/>
            <person name="Corradi N."/>
        </authorList>
    </citation>
    <scope>NUCLEOTIDE SEQUENCE [LARGE SCALE GENOMIC DNA]</scope>
    <source>
        <strain evidence="1 2">C2</strain>
    </source>
</reference>
<dbReference type="VEuPathDB" id="FungiDB:RhiirA1_453448"/>